<dbReference type="PANTHER" id="PTHR24321">
    <property type="entry name" value="DEHYDROGENASES, SHORT CHAIN"/>
    <property type="match status" value="1"/>
</dbReference>
<dbReference type="Pfam" id="PF13561">
    <property type="entry name" value="adh_short_C2"/>
    <property type="match status" value="1"/>
</dbReference>
<protein>
    <submittedName>
        <fullName evidence="5">3alpha(Or 20beta)-hydroxysteroid dehydrogenase</fullName>
    </submittedName>
</protein>
<feature type="domain" description="Ketoreductase" evidence="4">
    <location>
        <begin position="7"/>
        <end position="189"/>
    </location>
</feature>
<sequence length="253" mass="26475">MGQLDGKVALITGGARGMGKAHVRRFLDEGARVVFGDVLEEEGAKLAADLGDGARFVRMDVSREEDWQRAVQTATETFGALNVLVNNAGILRHKTIEHMAVDEFRQILEVNLVGQWLGVKTVTAPMRAAGGGSIVNVSSTEGFIGAAGLAAYSASKFGVRGLTKSAARELGRYGIRVNSIHPGGVLTPLTMQDDIVSATAASADAFMKALPLGRMGKAQEITGLVVFLASDDSTYCTGSEVLVDGGMLTGAGY</sequence>
<proteinExistence type="inferred from homology"/>
<dbReference type="NCBIfam" id="NF005559">
    <property type="entry name" value="PRK07231.1"/>
    <property type="match status" value="1"/>
</dbReference>
<evidence type="ECO:0000313" key="5">
    <source>
        <dbReference type="EMBL" id="SNR74342.1"/>
    </source>
</evidence>
<dbReference type="PROSITE" id="PS00061">
    <property type="entry name" value="ADH_SHORT"/>
    <property type="match status" value="1"/>
</dbReference>
<dbReference type="EMBL" id="FZNP01000006">
    <property type="protein sequence ID" value="SNR74342.1"/>
    <property type="molecule type" value="Genomic_DNA"/>
</dbReference>
<name>A0A238YTR9_9ACTN</name>
<organism evidence="5 6">
    <name type="scientific">Actinomadura mexicana</name>
    <dbReference type="NCBI Taxonomy" id="134959"/>
    <lineage>
        <taxon>Bacteria</taxon>
        <taxon>Bacillati</taxon>
        <taxon>Actinomycetota</taxon>
        <taxon>Actinomycetes</taxon>
        <taxon>Streptosporangiales</taxon>
        <taxon>Thermomonosporaceae</taxon>
        <taxon>Actinomadura</taxon>
    </lineage>
</organism>
<dbReference type="InterPro" id="IPR036291">
    <property type="entry name" value="NAD(P)-bd_dom_sf"/>
</dbReference>
<dbReference type="GO" id="GO:0016491">
    <property type="term" value="F:oxidoreductase activity"/>
    <property type="evidence" value="ECO:0007669"/>
    <property type="project" value="UniProtKB-KW"/>
</dbReference>
<evidence type="ECO:0000256" key="1">
    <source>
        <dbReference type="ARBA" id="ARBA00006484"/>
    </source>
</evidence>
<keyword evidence="6" id="KW-1185">Reference proteome</keyword>
<dbReference type="PRINTS" id="PR00080">
    <property type="entry name" value="SDRFAMILY"/>
</dbReference>
<gene>
    <name evidence="5" type="ORF">SAMN06265355_106220</name>
</gene>
<evidence type="ECO:0000313" key="6">
    <source>
        <dbReference type="Proteomes" id="UP000198420"/>
    </source>
</evidence>
<dbReference type="PANTHER" id="PTHR24321:SF8">
    <property type="entry name" value="ESTRADIOL 17-BETA-DEHYDROGENASE 8-RELATED"/>
    <property type="match status" value="1"/>
</dbReference>
<dbReference type="FunFam" id="3.40.50.720:FF:000084">
    <property type="entry name" value="Short-chain dehydrogenase reductase"/>
    <property type="match status" value="1"/>
</dbReference>
<keyword evidence="3" id="KW-0520">NAD</keyword>
<dbReference type="PRINTS" id="PR00081">
    <property type="entry name" value="GDHRDH"/>
</dbReference>
<dbReference type="AlphaFoldDB" id="A0A238YTR9"/>
<evidence type="ECO:0000256" key="3">
    <source>
        <dbReference type="ARBA" id="ARBA00023027"/>
    </source>
</evidence>
<accession>A0A238YTR9</accession>
<dbReference type="InterPro" id="IPR002347">
    <property type="entry name" value="SDR_fam"/>
</dbReference>
<dbReference type="SUPFAM" id="SSF51735">
    <property type="entry name" value="NAD(P)-binding Rossmann-fold domains"/>
    <property type="match status" value="1"/>
</dbReference>
<evidence type="ECO:0000256" key="2">
    <source>
        <dbReference type="ARBA" id="ARBA00023002"/>
    </source>
</evidence>
<dbReference type="Proteomes" id="UP000198420">
    <property type="component" value="Unassembled WGS sequence"/>
</dbReference>
<dbReference type="SMART" id="SM00822">
    <property type="entry name" value="PKS_KR"/>
    <property type="match status" value="1"/>
</dbReference>
<keyword evidence="2" id="KW-0560">Oxidoreductase</keyword>
<dbReference type="OrthoDB" id="3542748at2"/>
<evidence type="ECO:0000259" key="4">
    <source>
        <dbReference type="SMART" id="SM00822"/>
    </source>
</evidence>
<dbReference type="RefSeq" id="WP_089312805.1">
    <property type="nucleotide sequence ID" value="NZ_FZNP01000006.1"/>
</dbReference>
<dbReference type="Gene3D" id="3.40.50.720">
    <property type="entry name" value="NAD(P)-binding Rossmann-like Domain"/>
    <property type="match status" value="1"/>
</dbReference>
<dbReference type="InterPro" id="IPR020904">
    <property type="entry name" value="Sc_DH/Rdtase_CS"/>
</dbReference>
<reference evidence="6" key="1">
    <citation type="submission" date="2017-06" db="EMBL/GenBank/DDBJ databases">
        <authorList>
            <person name="Varghese N."/>
            <person name="Submissions S."/>
        </authorList>
    </citation>
    <scope>NUCLEOTIDE SEQUENCE [LARGE SCALE GENOMIC DNA]</scope>
    <source>
        <strain evidence="6">DSM 44485</strain>
    </source>
</reference>
<dbReference type="InterPro" id="IPR057326">
    <property type="entry name" value="KR_dom"/>
</dbReference>
<comment type="similarity">
    <text evidence="1">Belongs to the short-chain dehydrogenases/reductases (SDR) family.</text>
</comment>